<dbReference type="InterPro" id="IPR012337">
    <property type="entry name" value="RNaseH-like_sf"/>
</dbReference>
<name>A0ABN7VX56_GIGMA</name>
<organism evidence="2 3">
    <name type="scientific">Gigaspora margarita</name>
    <dbReference type="NCBI Taxonomy" id="4874"/>
    <lineage>
        <taxon>Eukaryota</taxon>
        <taxon>Fungi</taxon>
        <taxon>Fungi incertae sedis</taxon>
        <taxon>Mucoromycota</taxon>
        <taxon>Glomeromycotina</taxon>
        <taxon>Glomeromycetes</taxon>
        <taxon>Diversisporales</taxon>
        <taxon>Gigasporaceae</taxon>
        <taxon>Gigaspora</taxon>
    </lineage>
</organism>
<dbReference type="Proteomes" id="UP000789901">
    <property type="component" value="Unassembled WGS sequence"/>
</dbReference>
<accession>A0ABN7VX56</accession>
<keyword evidence="3" id="KW-1185">Reference proteome</keyword>
<protein>
    <submittedName>
        <fullName evidence="2">40250_t:CDS:1</fullName>
    </submittedName>
</protein>
<evidence type="ECO:0000313" key="2">
    <source>
        <dbReference type="EMBL" id="CAG8803951.1"/>
    </source>
</evidence>
<proteinExistence type="predicted"/>
<feature type="region of interest" description="Disordered" evidence="1">
    <location>
        <begin position="1"/>
        <end position="24"/>
    </location>
</feature>
<sequence>SDNPYSLDQDDDILASHSQSPQSFTNKSIESYSVKRVKLTANKDYFIKNFFESYKKPGIRSKDKSITKFKYKVADCKTKYIWHGSTTNMLKHLHDIHHITKTLLENKIAKELKKSPQQTLEKVLILDEFDIYDLTLGVIELGMYKTANDIVESIKPMLEEFDNSTNVKAAITKLSTSLQVSKPIANIFCAIHTLQLSVNVDLEVADNLINKCKMLISLMTFERFVKLERPIKWLTNDLENSTNTDYHRDSANIHKKLLSNDKFKTVKALVNLLHLFYKATKILSGSTYTILSIIVPMIKELVYRLNNTNSELDIINEFNELSGRINQVECDKTNLSQVAQAKKEKKLAMKKFFSSIQ</sequence>
<dbReference type="SUPFAM" id="SSF53098">
    <property type="entry name" value="Ribonuclease H-like"/>
    <property type="match status" value="1"/>
</dbReference>
<comment type="caution">
    <text evidence="2">The sequence shown here is derived from an EMBL/GenBank/DDBJ whole genome shotgun (WGS) entry which is preliminary data.</text>
</comment>
<evidence type="ECO:0000256" key="1">
    <source>
        <dbReference type="SAM" id="MobiDB-lite"/>
    </source>
</evidence>
<feature type="non-terminal residue" evidence="2">
    <location>
        <position position="1"/>
    </location>
</feature>
<dbReference type="EMBL" id="CAJVQB010024336">
    <property type="protein sequence ID" value="CAG8803951.1"/>
    <property type="molecule type" value="Genomic_DNA"/>
</dbReference>
<reference evidence="2 3" key="1">
    <citation type="submission" date="2021-06" db="EMBL/GenBank/DDBJ databases">
        <authorList>
            <person name="Kallberg Y."/>
            <person name="Tangrot J."/>
            <person name="Rosling A."/>
        </authorList>
    </citation>
    <scope>NUCLEOTIDE SEQUENCE [LARGE SCALE GENOMIC DNA]</scope>
    <source>
        <strain evidence="2 3">120-4 pot B 10/14</strain>
    </source>
</reference>
<evidence type="ECO:0000313" key="3">
    <source>
        <dbReference type="Proteomes" id="UP000789901"/>
    </source>
</evidence>
<gene>
    <name evidence="2" type="ORF">GMARGA_LOCUS23751</name>
</gene>